<evidence type="ECO:0000313" key="2">
    <source>
        <dbReference type="EMBL" id="EFN67732.1"/>
    </source>
</evidence>
<reference evidence="2 3" key="1">
    <citation type="journal article" date="2010" name="Science">
        <title>Genomic comparison of the ants Camponotus floridanus and Harpegnathos saltator.</title>
        <authorList>
            <person name="Bonasio R."/>
            <person name="Zhang G."/>
            <person name="Ye C."/>
            <person name="Mutti N.S."/>
            <person name="Fang X."/>
            <person name="Qin N."/>
            <person name="Donahue G."/>
            <person name="Yang P."/>
            <person name="Li Q."/>
            <person name="Li C."/>
            <person name="Zhang P."/>
            <person name="Huang Z."/>
            <person name="Berger S.L."/>
            <person name="Reinberg D."/>
            <person name="Wang J."/>
            <person name="Liebig J."/>
        </authorList>
    </citation>
    <scope>NUCLEOTIDE SEQUENCE [LARGE SCALE GENOMIC DNA]</scope>
    <source>
        <strain evidence="3">C129</strain>
    </source>
</reference>
<feature type="compositionally biased region" description="Basic and acidic residues" evidence="1">
    <location>
        <begin position="8"/>
        <end position="28"/>
    </location>
</feature>
<evidence type="ECO:0000313" key="3">
    <source>
        <dbReference type="Proteomes" id="UP000000311"/>
    </source>
</evidence>
<feature type="region of interest" description="Disordered" evidence="1">
    <location>
        <begin position="244"/>
        <end position="266"/>
    </location>
</feature>
<name>E2AFQ3_CAMFO</name>
<feature type="region of interest" description="Disordered" evidence="1">
    <location>
        <begin position="1"/>
        <end position="30"/>
    </location>
</feature>
<proteinExistence type="predicted"/>
<protein>
    <submittedName>
        <fullName evidence="2">Uncharacterized protein</fullName>
    </submittedName>
</protein>
<dbReference type="EMBL" id="GL439124">
    <property type="protein sequence ID" value="EFN67732.1"/>
    <property type="molecule type" value="Genomic_DNA"/>
</dbReference>
<feature type="compositionally biased region" description="Basic and acidic residues" evidence="1">
    <location>
        <begin position="141"/>
        <end position="150"/>
    </location>
</feature>
<evidence type="ECO:0000256" key="1">
    <source>
        <dbReference type="SAM" id="MobiDB-lite"/>
    </source>
</evidence>
<keyword evidence="3" id="KW-1185">Reference proteome</keyword>
<feature type="compositionally biased region" description="Basic and acidic residues" evidence="1">
    <location>
        <begin position="244"/>
        <end position="255"/>
    </location>
</feature>
<dbReference type="Proteomes" id="UP000000311">
    <property type="component" value="Unassembled WGS sequence"/>
</dbReference>
<sequence>MSRCTPNDVDHEEHEKPRNGGHREHPPQDTKIVAGPSSWLTAWLELALVGWLEVRTVVERLVGLEIAWWWVFVEVSEAPPWHLAASNPSRWGCKQQPCPCTSVASFRLCPALRQLMRLLPRAVVDLFPTSVLGPPGTARTRRVETRRGTHESGCTTGADPSSVRRPMPSDVIACPSRDETPDGFHEKSTDVPFARIDVHAHTYVDVRATEKDREREKESKALLASVNLQSESLRHYDMRVLRERPAAAGHERQAELTDQSRTPFRV</sequence>
<dbReference type="AlphaFoldDB" id="E2AFQ3"/>
<accession>E2AFQ3</accession>
<feature type="compositionally biased region" description="Polar residues" evidence="1">
    <location>
        <begin position="256"/>
        <end position="266"/>
    </location>
</feature>
<gene>
    <name evidence="2" type="ORF">EAG_04688</name>
</gene>
<feature type="region of interest" description="Disordered" evidence="1">
    <location>
        <begin position="137"/>
        <end position="167"/>
    </location>
</feature>
<dbReference type="InParanoid" id="E2AFQ3"/>
<organism evidence="3">
    <name type="scientific">Camponotus floridanus</name>
    <name type="common">Florida carpenter ant</name>
    <dbReference type="NCBI Taxonomy" id="104421"/>
    <lineage>
        <taxon>Eukaryota</taxon>
        <taxon>Metazoa</taxon>
        <taxon>Ecdysozoa</taxon>
        <taxon>Arthropoda</taxon>
        <taxon>Hexapoda</taxon>
        <taxon>Insecta</taxon>
        <taxon>Pterygota</taxon>
        <taxon>Neoptera</taxon>
        <taxon>Endopterygota</taxon>
        <taxon>Hymenoptera</taxon>
        <taxon>Apocrita</taxon>
        <taxon>Aculeata</taxon>
        <taxon>Formicoidea</taxon>
        <taxon>Formicidae</taxon>
        <taxon>Formicinae</taxon>
        <taxon>Camponotus</taxon>
    </lineage>
</organism>